<comment type="similarity">
    <text evidence="1">Belongs to the UbiD family.</text>
</comment>
<protein>
    <submittedName>
        <fullName evidence="5">Carboxylyase</fullName>
    </submittedName>
</protein>
<dbReference type="Gene3D" id="3.40.1670.10">
    <property type="entry name" value="UbiD C-terminal domain-like"/>
    <property type="match status" value="1"/>
</dbReference>
<evidence type="ECO:0000259" key="4">
    <source>
        <dbReference type="Pfam" id="PF20696"/>
    </source>
</evidence>
<accession>A0A023GUJ1</accession>
<dbReference type="SUPFAM" id="SSF50475">
    <property type="entry name" value="FMN-binding split barrel"/>
    <property type="match status" value="1"/>
</dbReference>
<feature type="domain" description="3-octaprenyl-4-hydroxybenzoate carboxy-lyase-like C-terminal" evidence="4">
    <location>
        <begin position="341"/>
        <end position="435"/>
    </location>
</feature>
<name>A0A023GUJ1_9ACTN</name>
<dbReference type="GO" id="GO:0016831">
    <property type="term" value="F:carboxy-lyase activity"/>
    <property type="evidence" value="ECO:0007669"/>
    <property type="project" value="InterPro"/>
</dbReference>
<reference evidence="5" key="2">
    <citation type="journal article" date="2013" name="Chem. Biol.">
        <title>Unconventional origin and hybrid system for construction of pyrrolopyrrole moiety in kosinostatin biosynthesis.</title>
        <authorList>
            <person name="Ma H.M."/>
            <person name="Zhou Q."/>
            <person name="Tang Y.M."/>
            <person name="Zhang Z."/>
            <person name="Chen Y.S."/>
            <person name="He H.Y."/>
            <person name="Pan H.X."/>
            <person name="Tang M.C."/>
            <person name="Gao J.F."/>
            <person name="Zhao S.Y."/>
            <person name="Igarashi Y."/>
            <person name="Tang G.L."/>
        </authorList>
    </citation>
    <scope>NUCLEOTIDE SEQUENCE</scope>
</reference>
<sequence>MTRSVAAAAVADPALSMRGAVAALRRTDPGRYHVRGPLGPDDIAADYARRYAGVPATSRAVPEDVVRYRTGRHDIPVLLGLYGDAERVRGWLPGYPRRVDRAGVRRLLGAARPAVTGERRAERRPVDLAALPVLRTTDRDAGGYLTAGMVLADGGAALSVHRMLVLDRERLALWMVPGRTLARRYDEALRAGRRLPVSVNIGVPPAAMVASALGGRFLPAGVDKLAVAGALAGAPLTLAGAETQPVPVLAESEIVLEGYLDGSTADETLGDRVTGSLPEFLGYHGRGQAGLPVITVTGMTVRPGAAYQAVIGPGREQSVILGLAAALSVALAGRSPDWNLLHDLHLSPAGGGLLTLAASLRKTGPADDAAPARLAREVFDAHPFTKLVVFTDDDVDVRVDEDVLWALSTRANLGSDCVTFDDYPPLPMDPSQTDAWLAERGRPGRSYVDATVPYRVRGLAERAFAGPPPRPRRAARPADAPAAATTPIPTGVPTTPARGRVFDRGPA</sequence>
<evidence type="ECO:0000256" key="1">
    <source>
        <dbReference type="ARBA" id="ARBA00010021"/>
    </source>
</evidence>
<dbReference type="SUPFAM" id="SSF143968">
    <property type="entry name" value="UbiD C-terminal domain-like"/>
    <property type="match status" value="1"/>
</dbReference>
<dbReference type="Pfam" id="PF01977">
    <property type="entry name" value="UbiD"/>
    <property type="match status" value="1"/>
</dbReference>
<dbReference type="GO" id="GO:0005737">
    <property type="term" value="C:cytoplasm"/>
    <property type="evidence" value="ECO:0007669"/>
    <property type="project" value="TreeGrafter"/>
</dbReference>
<proteinExistence type="inferred from homology"/>
<organism evidence="5">
    <name type="scientific">Micromonospora okii</name>
    <dbReference type="NCBI Taxonomy" id="1182970"/>
    <lineage>
        <taxon>Bacteria</taxon>
        <taxon>Bacillati</taxon>
        <taxon>Actinomycetota</taxon>
        <taxon>Actinomycetes</taxon>
        <taxon>Micromonosporales</taxon>
        <taxon>Micromonosporaceae</taxon>
        <taxon>Micromonospora</taxon>
    </lineage>
</organism>
<keyword evidence="5" id="KW-0456">Lyase</keyword>
<feature type="compositionally biased region" description="Low complexity" evidence="2">
    <location>
        <begin position="477"/>
        <end position="497"/>
    </location>
</feature>
<feature type="region of interest" description="Disordered" evidence="2">
    <location>
        <begin position="462"/>
        <end position="507"/>
    </location>
</feature>
<dbReference type="PANTHER" id="PTHR30108:SF21">
    <property type="entry name" value="4-HYDROXYBENZOATE DECARBOXYLASE"/>
    <property type="match status" value="1"/>
</dbReference>
<dbReference type="Pfam" id="PF20696">
    <property type="entry name" value="UbiD_C"/>
    <property type="match status" value="1"/>
</dbReference>
<dbReference type="InterPro" id="IPR002830">
    <property type="entry name" value="UbiD"/>
</dbReference>
<dbReference type="RefSeq" id="WP_229397745.1">
    <property type="nucleotide sequence ID" value="NZ_BBZF01000012.1"/>
</dbReference>
<dbReference type="PANTHER" id="PTHR30108">
    <property type="entry name" value="3-OCTAPRENYL-4-HYDROXYBENZOATE CARBOXY-LYASE-RELATED"/>
    <property type="match status" value="1"/>
</dbReference>
<evidence type="ECO:0000256" key="2">
    <source>
        <dbReference type="SAM" id="MobiDB-lite"/>
    </source>
</evidence>
<evidence type="ECO:0000259" key="3">
    <source>
        <dbReference type="Pfam" id="PF01977"/>
    </source>
</evidence>
<dbReference type="InterPro" id="IPR048304">
    <property type="entry name" value="UbiD_Rift_dom"/>
</dbReference>
<dbReference type="EMBL" id="JN038178">
    <property type="protein sequence ID" value="AFJ52700.1"/>
    <property type="molecule type" value="Genomic_DNA"/>
</dbReference>
<evidence type="ECO:0000313" key="5">
    <source>
        <dbReference type="EMBL" id="AFJ52700.1"/>
    </source>
</evidence>
<feature type="domain" description="3-octaprenyl-4-hydroxybenzoate carboxy-lyase-like Rift-related" evidence="3">
    <location>
        <begin position="118"/>
        <end position="311"/>
    </location>
</feature>
<reference evidence="5" key="1">
    <citation type="submission" date="2011-05" db="EMBL/GenBank/DDBJ databases">
        <authorList>
            <person name="Ma H."/>
            <person name="Zhou Q."/>
            <person name="Igarashi Y."/>
            <person name="Tang G."/>
        </authorList>
    </citation>
    <scope>NUCLEOTIDE SEQUENCE</scope>
</reference>
<dbReference type="AlphaFoldDB" id="A0A023GUJ1"/>
<dbReference type="InterPro" id="IPR049381">
    <property type="entry name" value="UbiD-like_C"/>
</dbReference>